<comment type="caution">
    <text evidence="1">The sequence shown here is derived from an EMBL/GenBank/DDBJ whole genome shotgun (WGS) entry which is preliminary data.</text>
</comment>
<dbReference type="EMBL" id="CM055750">
    <property type="protein sequence ID" value="KAJ7993797.1"/>
    <property type="molecule type" value="Genomic_DNA"/>
</dbReference>
<evidence type="ECO:0000313" key="1">
    <source>
        <dbReference type="EMBL" id="KAJ7993797.1"/>
    </source>
</evidence>
<dbReference type="Proteomes" id="UP001157502">
    <property type="component" value="Chromosome 23"/>
</dbReference>
<keyword evidence="2" id="KW-1185">Reference proteome</keyword>
<sequence>MTGQETATTTTWVWYRIWSHPASLANGSQTRKCGPYLVKLLINSTVIMDMFSKLTNLFQQALETREPPVHLLDSFVEHWKGITNYYIETTDETRPVKQTDIPWRLKQMLDILVYEEGQQGPEKIGPCMEYLLQHKLLETLCTLGKAQYPPGMNHQVLVFFSKILVQIQKPMLHIINVYRPVQKLVRLCGLLGSQTEKEESHFLFVICSRVKQDPYVLNYILEIEKKKLSKLSNSTSEDTETERGGEPLPSSYPAAPSPASEPTQHSPTGSSAVIFPANAGLIQVLVHLSKSQKSRVARKACESLLLLASLPEEEAAECLAESTPLCQLLVERLCELYSQVSATIDPTEIHSFPQLHWTDPFTQDEDSHSFSGSEHMKRFFAWLDFLDHLLKEAPKILAMKLAKEIHNIWLIGVLQPALLQLSEMGVLVNTALLCCAVRSVQSPVLMDELVLFLLGRDTQSELRLDTETHVLRYHLIEHCDHISDEISITTLRLFEELLQKPHWDIIYNLVLRNLENRCYLIHTPGGAEDSRHFTDPDHVGENEELEEDPFFTEDEFHSSEEHLLSRSELTGESHCSGQSQAVEIVNSFLCLVPQEAKTSQLVQGAGYDTYVHDANKQFKECTALTQAWDWPQELKPTEAQTISSSDFFEGHFLKVLFDRIGRILEQPYELNLQVTSVLSRLALFPHPHLHEYLLDPYISLAPGARSLFSVLIRVIGGLMERIQLIPNFTEMLVQVRRQLMGLDEETGVDHVILLKGVIVLEEFCKELAAIVFVKLPSIDDSSNWQNTDMV</sequence>
<gene>
    <name evidence="1" type="ORF">DPEC_G00258440</name>
</gene>
<protein>
    <submittedName>
        <fullName evidence="1">Uncharacterized protein</fullName>
    </submittedName>
</protein>
<evidence type="ECO:0000313" key="2">
    <source>
        <dbReference type="Proteomes" id="UP001157502"/>
    </source>
</evidence>
<reference evidence="1" key="1">
    <citation type="submission" date="2021-05" db="EMBL/GenBank/DDBJ databases">
        <authorList>
            <person name="Pan Q."/>
            <person name="Jouanno E."/>
            <person name="Zahm M."/>
            <person name="Klopp C."/>
            <person name="Cabau C."/>
            <person name="Louis A."/>
            <person name="Berthelot C."/>
            <person name="Parey E."/>
            <person name="Roest Crollius H."/>
            <person name="Montfort J."/>
            <person name="Robinson-Rechavi M."/>
            <person name="Bouchez O."/>
            <person name="Lampietro C."/>
            <person name="Lopez Roques C."/>
            <person name="Donnadieu C."/>
            <person name="Postlethwait J."/>
            <person name="Bobe J."/>
            <person name="Dillon D."/>
            <person name="Chandos A."/>
            <person name="von Hippel F."/>
            <person name="Guiguen Y."/>
        </authorList>
    </citation>
    <scope>NUCLEOTIDE SEQUENCE</scope>
    <source>
        <strain evidence="1">YG-Jan2019</strain>
    </source>
</reference>
<accession>A0ACC2FR92</accession>
<name>A0ACC2FR92_DALPE</name>
<organism evidence="1 2">
    <name type="scientific">Dallia pectoralis</name>
    <name type="common">Alaska blackfish</name>
    <dbReference type="NCBI Taxonomy" id="75939"/>
    <lineage>
        <taxon>Eukaryota</taxon>
        <taxon>Metazoa</taxon>
        <taxon>Chordata</taxon>
        <taxon>Craniata</taxon>
        <taxon>Vertebrata</taxon>
        <taxon>Euteleostomi</taxon>
        <taxon>Actinopterygii</taxon>
        <taxon>Neopterygii</taxon>
        <taxon>Teleostei</taxon>
        <taxon>Protacanthopterygii</taxon>
        <taxon>Esociformes</taxon>
        <taxon>Umbridae</taxon>
        <taxon>Dallia</taxon>
    </lineage>
</organism>
<proteinExistence type="predicted"/>